<dbReference type="Proteomes" id="UP000297613">
    <property type="component" value="Unassembled WGS sequence"/>
</dbReference>
<dbReference type="InterPro" id="IPR007391">
    <property type="entry name" value="Vancomycin_resist_VanW"/>
</dbReference>
<protein>
    <recommendedName>
        <fullName evidence="3">Vanw family protein</fullName>
    </recommendedName>
</protein>
<dbReference type="InterPro" id="IPR052913">
    <property type="entry name" value="Glycopeptide_resist_protein"/>
</dbReference>
<reference evidence="1 2" key="1">
    <citation type="journal article" date="2019" name="PLoS Negl. Trop. Dis.">
        <title>Revisiting the worldwide diversity of Leptospira species in the environment.</title>
        <authorList>
            <person name="Vincent A.T."/>
            <person name="Schiettekatte O."/>
            <person name="Bourhy P."/>
            <person name="Veyrier F.J."/>
            <person name="Picardeau M."/>
        </authorList>
    </citation>
    <scope>NUCLEOTIDE SEQUENCE [LARGE SCALE GENOMIC DNA]</scope>
    <source>
        <strain evidence="1 2">201702445</strain>
    </source>
</reference>
<name>A0A6N4QLG3_9LEPT</name>
<sequence>MGKSEQYRLNVVCFLRNKELRSIAEFSKRTKNKFFTEMGSQSKRRKDFESKERVPFVEVDASMQQTETPLPVKTRADELRFALRVLFHQGYRGIKNILFPVPFWKKDEDRRWSIASILAISETPLWNPDDTVENKILTAGKIENLRITARKLNGIKVSAGQVFSFWKQIGNPNFGKGYVLGREIREGCIVPSVAGGICQISNALYDVAVRSGFEILERHRHSSVIPGSLAEQNRDATVKWNYVDLRFRSPVDFRIEIEFNSESMIVRFRTLSPVQTETEEPADFVPETLESFSTRDFQSLNDCYSCGRISCSQHSWNNRPTADFTAWILDEVWPELDEYVRTQWNPKDSVIVPMKNGTRWGTNRFNWTVRTAKNVQSLFLPALWRSFKLRYGSGKQTNRFSLNLELDRLLAQAAAKRIPYEASHIVVSQTLLPALWEAGVFAGRTFDVLMTRLPFFLLHERLNQAHTQYPQSETLNDFRAPASWIESEYRALNSAQRILSPHSEILESFPNQAFALHWAFPKAQEKPRTEKKGILFPGSALGRKGAYEMKRLAEEFHLPLYVLGNAIERDGFWENVSIRPFQNSWEEIGLVVYPAYIEHQPRQLLKAASMGIPVITTTASGLAGYEEKGIILVPIGDYDRLKHEVRLKLKADSMEALSQSK</sequence>
<proteinExistence type="predicted"/>
<dbReference type="SUPFAM" id="SSF53756">
    <property type="entry name" value="UDP-Glycosyltransferase/glycogen phosphorylase"/>
    <property type="match status" value="1"/>
</dbReference>
<evidence type="ECO:0000313" key="1">
    <source>
        <dbReference type="EMBL" id="TGL89080.1"/>
    </source>
</evidence>
<gene>
    <name evidence="1" type="ORF">EHQ83_02525</name>
</gene>
<organism evidence="1 2">
    <name type="scientific">Leptospira yasudae</name>
    <dbReference type="NCBI Taxonomy" id="2202201"/>
    <lineage>
        <taxon>Bacteria</taxon>
        <taxon>Pseudomonadati</taxon>
        <taxon>Spirochaetota</taxon>
        <taxon>Spirochaetia</taxon>
        <taxon>Leptospirales</taxon>
        <taxon>Leptospiraceae</taxon>
        <taxon>Leptospira</taxon>
    </lineage>
</organism>
<dbReference type="Gene3D" id="3.40.50.2000">
    <property type="entry name" value="Glycogen Phosphorylase B"/>
    <property type="match status" value="1"/>
</dbReference>
<dbReference type="Pfam" id="PF04294">
    <property type="entry name" value="VanW"/>
    <property type="match status" value="1"/>
</dbReference>
<dbReference type="PANTHER" id="PTHR35788">
    <property type="entry name" value="EXPORTED PROTEIN-RELATED"/>
    <property type="match status" value="1"/>
</dbReference>
<evidence type="ECO:0008006" key="3">
    <source>
        <dbReference type="Google" id="ProtNLM"/>
    </source>
</evidence>
<comment type="caution">
    <text evidence="1">The sequence shown here is derived from an EMBL/GenBank/DDBJ whole genome shotgun (WGS) entry which is preliminary data.</text>
</comment>
<dbReference type="EMBL" id="RQGM01000008">
    <property type="protein sequence ID" value="TGL89080.1"/>
    <property type="molecule type" value="Genomic_DNA"/>
</dbReference>
<dbReference type="AlphaFoldDB" id="A0A6N4QLG3"/>
<dbReference type="PANTHER" id="PTHR35788:SF1">
    <property type="entry name" value="EXPORTED PROTEIN"/>
    <property type="match status" value="1"/>
</dbReference>
<evidence type="ECO:0000313" key="2">
    <source>
        <dbReference type="Proteomes" id="UP000297613"/>
    </source>
</evidence>
<accession>A0A6N4QLG3</accession>